<dbReference type="InterPro" id="IPR050965">
    <property type="entry name" value="UPF0336/Enoyl-CoA_hydratase"/>
</dbReference>
<evidence type="ECO:0000313" key="2">
    <source>
        <dbReference type="EMBL" id="SFW50446.1"/>
    </source>
</evidence>
<proteinExistence type="predicted"/>
<dbReference type="GO" id="GO:0004312">
    <property type="term" value="F:fatty acid synthase activity"/>
    <property type="evidence" value="ECO:0007669"/>
    <property type="project" value="InterPro"/>
</dbReference>
<dbReference type="CDD" id="cd03449">
    <property type="entry name" value="R_hydratase"/>
    <property type="match status" value="1"/>
</dbReference>
<sequence length="137" mass="15267">MNRFTYEELFVGQTAEFSREITNEMMDKFCEISGDVNPLHKEESFAKDKGYPGRVVYGMLTSAMYSCLGGVYIPGENCLLQSVHSDFLAPVFIGDTLTCMGKIVEKNDSVRQVVIKAVIRNQEGKKVSRAKIEAGVL</sequence>
<keyword evidence="3" id="KW-1185">Reference proteome</keyword>
<dbReference type="PANTHER" id="PTHR43437:SF3">
    <property type="entry name" value="HYDROXYACYL-THIOESTER DEHYDRATASE TYPE 2, MITOCHONDRIAL"/>
    <property type="match status" value="1"/>
</dbReference>
<dbReference type="EMBL" id="FPJA01000009">
    <property type="protein sequence ID" value="SFW50446.1"/>
    <property type="molecule type" value="Genomic_DNA"/>
</dbReference>
<evidence type="ECO:0000259" key="1">
    <source>
        <dbReference type="Pfam" id="PF01575"/>
    </source>
</evidence>
<reference evidence="3" key="1">
    <citation type="submission" date="2016-11" db="EMBL/GenBank/DDBJ databases">
        <authorList>
            <person name="Varghese N."/>
            <person name="Submissions S."/>
        </authorList>
    </citation>
    <scope>NUCLEOTIDE SEQUENCE [LARGE SCALE GENOMIC DNA]</scope>
    <source>
        <strain evidence="3">C3</strain>
    </source>
</reference>
<dbReference type="GO" id="GO:0005835">
    <property type="term" value="C:fatty acid synthase complex"/>
    <property type="evidence" value="ECO:0007669"/>
    <property type="project" value="InterPro"/>
</dbReference>
<dbReference type="RefSeq" id="WP_072306545.1">
    <property type="nucleotide sequence ID" value="NZ_FPJA01000009.1"/>
</dbReference>
<name>A0A1K1PUH6_SELRU</name>
<dbReference type="Gene3D" id="3.10.129.10">
    <property type="entry name" value="Hotdog Thioesterase"/>
    <property type="match status" value="1"/>
</dbReference>
<gene>
    <name evidence="2" type="ORF">SAMN02910323_2137</name>
</gene>
<accession>A0A1K1PUH6</accession>
<feature type="domain" description="MaoC-like" evidence="1">
    <location>
        <begin position="14"/>
        <end position="114"/>
    </location>
</feature>
<protein>
    <submittedName>
        <fullName evidence="2">Acyl dehydratase</fullName>
    </submittedName>
</protein>
<organism evidence="2 3">
    <name type="scientific">Selenomonas ruminantium</name>
    <dbReference type="NCBI Taxonomy" id="971"/>
    <lineage>
        <taxon>Bacteria</taxon>
        <taxon>Bacillati</taxon>
        <taxon>Bacillota</taxon>
        <taxon>Negativicutes</taxon>
        <taxon>Selenomonadales</taxon>
        <taxon>Selenomonadaceae</taxon>
        <taxon>Selenomonas</taxon>
    </lineage>
</organism>
<dbReference type="InterPro" id="IPR029069">
    <property type="entry name" value="HotDog_dom_sf"/>
</dbReference>
<dbReference type="Proteomes" id="UP000182958">
    <property type="component" value="Unassembled WGS sequence"/>
</dbReference>
<dbReference type="InterPro" id="IPR003965">
    <property type="entry name" value="Fatty_acid_synthase"/>
</dbReference>
<dbReference type="PRINTS" id="PR01483">
    <property type="entry name" value="FASYNTHASE"/>
</dbReference>
<dbReference type="GO" id="GO:0006633">
    <property type="term" value="P:fatty acid biosynthetic process"/>
    <property type="evidence" value="ECO:0007669"/>
    <property type="project" value="InterPro"/>
</dbReference>
<dbReference type="Pfam" id="PF01575">
    <property type="entry name" value="MaoC_dehydratas"/>
    <property type="match status" value="1"/>
</dbReference>
<dbReference type="GO" id="GO:0019171">
    <property type="term" value="F:(3R)-hydroxyacyl-[acyl-carrier-protein] dehydratase activity"/>
    <property type="evidence" value="ECO:0007669"/>
    <property type="project" value="TreeGrafter"/>
</dbReference>
<evidence type="ECO:0000313" key="3">
    <source>
        <dbReference type="Proteomes" id="UP000182958"/>
    </source>
</evidence>
<dbReference type="AlphaFoldDB" id="A0A1K1PUH6"/>
<dbReference type="InterPro" id="IPR002539">
    <property type="entry name" value="MaoC-like_dom"/>
</dbReference>
<dbReference type="SUPFAM" id="SSF54637">
    <property type="entry name" value="Thioesterase/thiol ester dehydrase-isomerase"/>
    <property type="match status" value="1"/>
</dbReference>
<dbReference type="PANTHER" id="PTHR43437">
    <property type="entry name" value="HYDROXYACYL-THIOESTER DEHYDRATASE TYPE 2, MITOCHONDRIAL-RELATED"/>
    <property type="match status" value="1"/>
</dbReference>